<dbReference type="PRINTS" id="PR00463">
    <property type="entry name" value="EP450I"/>
</dbReference>
<dbReference type="InterPro" id="IPR001128">
    <property type="entry name" value="Cyt_P450"/>
</dbReference>
<keyword evidence="10 13" id="KW-0503">Monooxygenase</keyword>
<gene>
    <name evidence="14" type="ORF">AN1_LOCUS5495</name>
</gene>
<proteinExistence type="inferred from homology"/>
<evidence type="ECO:0000256" key="12">
    <source>
        <dbReference type="PIRSR" id="PIRSR602401-1"/>
    </source>
</evidence>
<dbReference type="InterPro" id="IPR051103">
    <property type="entry name" value="Plant_metabolite_P450s"/>
</dbReference>
<keyword evidence="4 12" id="KW-0349">Heme</keyword>
<comment type="subcellular location">
    <subcellularLocation>
        <location evidence="2">Membrane</location>
        <topology evidence="2">Single-pass membrane protein</topology>
    </subcellularLocation>
</comment>
<evidence type="ECO:0000256" key="2">
    <source>
        <dbReference type="ARBA" id="ARBA00004167"/>
    </source>
</evidence>
<dbReference type="GO" id="GO:0016020">
    <property type="term" value="C:membrane"/>
    <property type="evidence" value="ECO:0007669"/>
    <property type="project" value="UniProtKB-SubCell"/>
</dbReference>
<comment type="cofactor">
    <cofactor evidence="1 12">
        <name>heme</name>
        <dbReference type="ChEBI" id="CHEBI:30413"/>
    </cofactor>
</comment>
<evidence type="ECO:0000313" key="15">
    <source>
        <dbReference type="Proteomes" id="UP000426265"/>
    </source>
</evidence>
<dbReference type="GO" id="GO:0004497">
    <property type="term" value="F:monooxygenase activity"/>
    <property type="evidence" value="ECO:0007669"/>
    <property type="project" value="UniProtKB-KW"/>
</dbReference>
<evidence type="ECO:0000256" key="1">
    <source>
        <dbReference type="ARBA" id="ARBA00001971"/>
    </source>
</evidence>
<dbReference type="InterPro" id="IPR017972">
    <property type="entry name" value="Cyt_P450_CS"/>
</dbReference>
<dbReference type="Proteomes" id="UP000426265">
    <property type="component" value="Unassembled WGS sequence"/>
</dbReference>
<dbReference type="PANTHER" id="PTHR24298">
    <property type="entry name" value="FLAVONOID 3'-MONOOXYGENASE-RELATED"/>
    <property type="match status" value="1"/>
</dbReference>
<dbReference type="PRINTS" id="PR00385">
    <property type="entry name" value="P450"/>
</dbReference>
<dbReference type="Gene3D" id="1.10.630.10">
    <property type="entry name" value="Cytochrome P450"/>
    <property type="match status" value="1"/>
</dbReference>
<evidence type="ECO:0000256" key="5">
    <source>
        <dbReference type="ARBA" id="ARBA00022692"/>
    </source>
</evidence>
<keyword evidence="6 12" id="KW-0479">Metal-binding</keyword>
<evidence type="ECO:0000256" key="7">
    <source>
        <dbReference type="ARBA" id="ARBA00022989"/>
    </source>
</evidence>
<evidence type="ECO:0000256" key="13">
    <source>
        <dbReference type="RuleBase" id="RU000461"/>
    </source>
</evidence>
<dbReference type="CDD" id="cd11075">
    <property type="entry name" value="CYP77_89"/>
    <property type="match status" value="1"/>
</dbReference>
<evidence type="ECO:0000256" key="10">
    <source>
        <dbReference type="ARBA" id="ARBA00023033"/>
    </source>
</evidence>
<evidence type="ECO:0000313" key="14">
    <source>
        <dbReference type="EMBL" id="VYS50022.1"/>
    </source>
</evidence>
<evidence type="ECO:0000256" key="8">
    <source>
        <dbReference type="ARBA" id="ARBA00023002"/>
    </source>
</evidence>
<evidence type="ECO:0000256" key="9">
    <source>
        <dbReference type="ARBA" id="ARBA00023004"/>
    </source>
</evidence>
<evidence type="ECO:0000256" key="11">
    <source>
        <dbReference type="ARBA" id="ARBA00023136"/>
    </source>
</evidence>
<name>A0A654ER63_ARATH</name>
<dbReference type="PANTHER" id="PTHR24298:SF800">
    <property type="entry name" value="CYTOCHROME P450 89A2-RELATED"/>
    <property type="match status" value="1"/>
</dbReference>
<evidence type="ECO:0000256" key="3">
    <source>
        <dbReference type="ARBA" id="ARBA00010617"/>
    </source>
</evidence>
<feature type="binding site" description="axial binding residue" evidence="12">
    <location>
        <position position="449"/>
    </location>
    <ligand>
        <name>heme</name>
        <dbReference type="ChEBI" id="CHEBI:30413"/>
    </ligand>
    <ligandPart>
        <name>Fe</name>
        <dbReference type="ChEBI" id="CHEBI:18248"/>
    </ligandPart>
</feature>
<sequence>MEIWLLILASLSGSLLLHLLLRRRNSSSPPLPPDPNFLPFLGTLQWLREGLGGLESYLRSVHHRLGPIVTLRITSRPAIFVADRSLTHEALVLNGAVYADRPPPAVISKIVDEHNISSGSYGATWRLLRRNITSEILHPSRVRSYSHARHWVLEILFERFRNHGGEEPIVLIHHLHYAMFALLVLMCFGDKLDEKQIKEVEFIQRLQLLSLTKFNIFNIWPKFTKLILRKRWQEFLQIRRQQRDVLLPLIRARRKIVEERKRSEQEDKKDYVQSYVDTLLDLELPEENRKLNEEDIMNLCSEFLTAGTDTTATALQWIMANLVKYPEIQERLHEEIKSVVGEEAKEVEEEDVEKMPYLKAVVLEGLRRHPPGHFLLPHSVTEDTVLGGYKVPKNGTINFMVAEIGRDPVEWEEPMAFKPERFMGEEEAVDLTGSRGIKMMPFGAGRRICPGIGLAMLHLEYYVANMVREFQWKEVEGHEVDLTEKLEFTVVMKHPLKALAVPRRCH</sequence>
<dbReference type="InterPro" id="IPR002401">
    <property type="entry name" value="Cyt_P450_E_grp-I"/>
</dbReference>
<keyword evidence="11" id="KW-0472">Membrane</keyword>
<dbReference type="PROSITE" id="PS00086">
    <property type="entry name" value="CYTOCHROME_P450"/>
    <property type="match status" value="1"/>
</dbReference>
<keyword evidence="5" id="KW-0812">Transmembrane</keyword>
<dbReference type="SUPFAM" id="SSF48264">
    <property type="entry name" value="Cytochrome P450"/>
    <property type="match status" value="1"/>
</dbReference>
<accession>A0A654ER63</accession>
<reference evidence="14 15" key="1">
    <citation type="submission" date="2019-11" db="EMBL/GenBank/DDBJ databases">
        <authorList>
            <person name="Jiao W.-B."/>
            <person name="Schneeberger K."/>
        </authorList>
    </citation>
    <scope>NUCLEOTIDE SEQUENCE [LARGE SCALE GENOMIC DNA]</scope>
    <source>
        <strain evidence="15">cv. An-1</strain>
    </source>
</reference>
<dbReference type="Pfam" id="PF00067">
    <property type="entry name" value="p450"/>
    <property type="match status" value="1"/>
</dbReference>
<keyword evidence="9 12" id="KW-0408">Iron</keyword>
<dbReference type="GO" id="GO:0020037">
    <property type="term" value="F:heme binding"/>
    <property type="evidence" value="ECO:0007669"/>
    <property type="project" value="InterPro"/>
</dbReference>
<keyword evidence="7" id="KW-1133">Transmembrane helix</keyword>
<keyword evidence="8 13" id="KW-0560">Oxidoreductase</keyword>
<protein>
    <submittedName>
        <fullName evidence="14">Uncharacterized protein</fullName>
    </submittedName>
</protein>
<dbReference type="FunFam" id="1.10.630.10:FF:000012">
    <property type="entry name" value="Cytochrome P450 family protein"/>
    <property type="match status" value="1"/>
</dbReference>
<dbReference type="ExpressionAtlas" id="A0A654ER63">
    <property type="expression patterns" value="baseline and differential"/>
</dbReference>
<organism evidence="14 15">
    <name type="scientific">Arabidopsis thaliana</name>
    <name type="common">Mouse-ear cress</name>
    <dbReference type="NCBI Taxonomy" id="3702"/>
    <lineage>
        <taxon>Eukaryota</taxon>
        <taxon>Viridiplantae</taxon>
        <taxon>Streptophyta</taxon>
        <taxon>Embryophyta</taxon>
        <taxon>Tracheophyta</taxon>
        <taxon>Spermatophyta</taxon>
        <taxon>Magnoliopsida</taxon>
        <taxon>eudicotyledons</taxon>
        <taxon>Gunneridae</taxon>
        <taxon>Pentapetalae</taxon>
        <taxon>rosids</taxon>
        <taxon>malvids</taxon>
        <taxon>Brassicales</taxon>
        <taxon>Brassicaceae</taxon>
        <taxon>Camelineae</taxon>
        <taxon>Arabidopsis</taxon>
    </lineage>
</organism>
<dbReference type="InterPro" id="IPR036396">
    <property type="entry name" value="Cyt_P450_sf"/>
</dbReference>
<dbReference type="AlphaFoldDB" id="A0A654ER63"/>
<dbReference type="GO" id="GO:0016705">
    <property type="term" value="F:oxidoreductase activity, acting on paired donors, with incorporation or reduction of molecular oxygen"/>
    <property type="evidence" value="ECO:0007669"/>
    <property type="project" value="InterPro"/>
</dbReference>
<dbReference type="EMBL" id="CACRSJ010000104">
    <property type="protein sequence ID" value="VYS50022.1"/>
    <property type="molecule type" value="Genomic_DNA"/>
</dbReference>
<comment type="similarity">
    <text evidence="3 13">Belongs to the cytochrome P450 family.</text>
</comment>
<dbReference type="GO" id="GO:0005506">
    <property type="term" value="F:iron ion binding"/>
    <property type="evidence" value="ECO:0007669"/>
    <property type="project" value="InterPro"/>
</dbReference>
<evidence type="ECO:0000256" key="4">
    <source>
        <dbReference type="ARBA" id="ARBA00022617"/>
    </source>
</evidence>
<evidence type="ECO:0000256" key="6">
    <source>
        <dbReference type="ARBA" id="ARBA00022723"/>
    </source>
</evidence>